<dbReference type="InterPro" id="IPR001242">
    <property type="entry name" value="Condensation_dom"/>
</dbReference>
<feature type="domain" description="Carrier" evidence="4">
    <location>
        <begin position="726"/>
        <end position="802"/>
    </location>
</feature>
<dbReference type="Gene3D" id="3.30.559.30">
    <property type="entry name" value="Nonribosomal peptide synthetase, condensation domain"/>
    <property type="match status" value="1"/>
</dbReference>
<keyword evidence="2" id="KW-0597">Phosphoprotein</keyword>
<organism evidence="5 6">
    <name type="scientific">Penicillium canescens</name>
    <dbReference type="NCBI Taxonomy" id="5083"/>
    <lineage>
        <taxon>Eukaryota</taxon>
        <taxon>Fungi</taxon>
        <taxon>Dikarya</taxon>
        <taxon>Ascomycota</taxon>
        <taxon>Pezizomycotina</taxon>
        <taxon>Eurotiomycetes</taxon>
        <taxon>Eurotiomycetidae</taxon>
        <taxon>Eurotiales</taxon>
        <taxon>Aspergillaceae</taxon>
        <taxon>Penicillium</taxon>
    </lineage>
</organism>
<evidence type="ECO:0000256" key="1">
    <source>
        <dbReference type="ARBA" id="ARBA00022450"/>
    </source>
</evidence>
<dbReference type="Gene3D" id="1.10.1200.10">
    <property type="entry name" value="ACP-like"/>
    <property type="match status" value="1"/>
</dbReference>
<dbReference type="InterPro" id="IPR000873">
    <property type="entry name" value="AMP-dep_synth/lig_dom"/>
</dbReference>
<evidence type="ECO:0000313" key="5">
    <source>
        <dbReference type="EMBL" id="KAJ6027183.1"/>
    </source>
</evidence>
<dbReference type="GO" id="GO:0043041">
    <property type="term" value="P:amino acid activation for nonribosomal peptide biosynthetic process"/>
    <property type="evidence" value="ECO:0007669"/>
    <property type="project" value="TreeGrafter"/>
</dbReference>
<dbReference type="InterPro" id="IPR023213">
    <property type="entry name" value="CAT-like_dom_sf"/>
</dbReference>
<dbReference type="InterPro" id="IPR010071">
    <property type="entry name" value="AA_adenyl_dom"/>
</dbReference>
<dbReference type="PANTHER" id="PTHR45527">
    <property type="entry name" value="NONRIBOSOMAL PEPTIDE SYNTHETASE"/>
    <property type="match status" value="1"/>
</dbReference>
<dbReference type="FunFam" id="3.40.50.12780:FF:000014">
    <property type="entry name" value="Nonribosomal peptide synthetase 1"/>
    <property type="match status" value="1"/>
</dbReference>
<dbReference type="SUPFAM" id="SSF47336">
    <property type="entry name" value="ACP-like"/>
    <property type="match status" value="1"/>
</dbReference>
<evidence type="ECO:0000259" key="4">
    <source>
        <dbReference type="PROSITE" id="PS50075"/>
    </source>
</evidence>
<dbReference type="FunFam" id="3.30.300.30:FF:000015">
    <property type="entry name" value="Nonribosomal peptide synthase SidD"/>
    <property type="match status" value="1"/>
</dbReference>
<dbReference type="GO" id="GO:0005737">
    <property type="term" value="C:cytoplasm"/>
    <property type="evidence" value="ECO:0007669"/>
    <property type="project" value="TreeGrafter"/>
</dbReference>
<evidence type="ECO:0000256" key="2">
    <source>
        <dbReference type="ARBA" id="ARBA00022553"/>
    </source>
</evidence>
<keyword evidence="3" id="KW-0436">Ligase</keyword>
<dbReference type="InterPro" id="IPR042099">
    <property type="entry name" value="ANL_N_sf"/>
</dbReference>
<dbReference type="InterPro" id="IPR006162">
    <property type="entry name" value="Ppantetheine_attach_site"/>
</dbReference>
<sequence>MTFDNSLVHYGVCPRSLQPSELCLAWALVWSHFTGETDLTFDTIQADASSQFKVLLESDSTVADTRQDIEHQLERSHDIEVGNTNVCLFVIQDLLKDPSPLDITKYQSWGHKVVVLCDFENGSWKIQGWTCNDTLERWRLRRILEHFIDSLHVLSVSLNDDLKRASSLPIRLIDKAQIQEWNGSGQPAVDACIHSLVHKMAQSQASSPAVCAWDGEFTYEEIDRLSSQLANHLQSLGVGLETHVSLYFQPSRWSPVAILAVLKSGGTFVLLETSYPLDRLKRMCQDVNAGLVISLPQDAETAACLGAPVFALDGEDKLAAWRAQPLEVNLSTNSHNAAYVAFTSGSTGKPKGFTIEHGHYCTSAAAHAMAWGIDSQARVYQFASYAFDGSIMEMITTLIEGGCVCIPSAADRQNNLAGSFAALRATFICLTPSMLKHLDHADFPSLEKLLVTGELTPKQQIEHWAEKVKMTITYGPSECSVACAVQEHVSTTTDASNLGRAMGCNLWIAQMRDITSIAPIGAVGEICVEGPTVGRGYVNNFEQTAASFFEGLPWLSLVQRQSSRVYRTGDLGRYNPDGSIQLIGRKDSQIKIRGQRTEVGEIENQIRGTLTGSFKDVVVEVVRWGQGDPILVVFVCDSAEKKFTSQEKSPALLESDDTLHREFQQIKNYLRNILPVYMIPTTFFPISRIPLTSTGKVDRGRLRDLISNLQSDAFARYAAITSAKRQPTSDLERSFQLVAANALGLPAKSIGMNDDFFGLGGNSLTAMKLVTLARDQQLVLTVADVFANSILSKVLSVSTAQMSEGGIKNLRLEEPAPMSLVRGVQDPVSFVHDVIAPQLPFHRAEDIENVLPATDMQSYVERFPPHYPLVRLNGEVDKLQVKVACEQLVQRHAVLRTVFASYNGRSLQVVLKAIDVPFRYVETAGTISDFEDAFCRYDGTLEVPVSVPGLIFALVSRSATEHSLIVRLPLPCCDGESWIILLHDWMALYQKQVLLPPVTFAAWESLYIAQQNEKTFSFWRNMLQGSTMAHLCDPTIDVLDEEFIFATQNIPLLQPPLSITRATLVKTAWALTLAEYKKETDIVFGQLIHGRAHAFSDEERVAGHLAKIIPVRVNLQSFSTGLDLLQKVQQQHLACMEFDLVDFHDLVSNCTAWPSDTRYGTYVLHQDNEYLGETGLMADIRVSTSMAYNPMISKAVREFVIMSTPRGNEHEIMICATSVYVDQSTADWLLAKMVAKLQILANAANTTRLDELMDGEA</sequence>
<protein>
    <recommendedName>
        <fullName evidence="4">Carrier domain-containing protein</fullName>
    </recommendedName>
</protein>
<accession>A0AAD6I2I9</accession>
<gene>
    <name evidence="5" type="ORF">N7460_012000</name>
</gene>
<dbReference type="SUPFAM" id="SSF56801">
    <property type="entry name" value="Acetyl-CoA synthetase-like"/>
    <property type="match status" value="1"/>
</dbReference>
<keyword evidence="6" id="KW-1185">Reference proteome</keyword>
<dbReference type="InterPro" id="IPR045851">
    <property type="entry name" value="AMP-bd_C_sf"/>
</dbReference>
<dbReference type="PROSITE" id="PS50075">
    <property type="entry name" value="CARRIER"/>
    <property type="match status" value="1"/>
</dbReference>
<dbReference type="Pfam" id="PF00668">
    <property type="entry name" value="Condensation"/>
    <property type="match status" value="1"/>
</dbReference>
<dbReference type="InterPro" id="IPR036736">
    <property type="entry name" value="ACP-like_sf"/>
</dbReference>
<dbReference type="PROSITE" id="PS00012">
    <property type="entry name" value="PHOSPHOPANTETHEINE"/>
    <property type="match status" value="1"/>
</dbReference>
<name>A0AAD6I2I9_PENCN</name>
<dbReference type="Pfam" id="PF00501">
    <property type="entry name" value="AMP-binding"/>
    <property type="match status" value="1"/>
</dbReference>
<dbReference type="InterPro" id="IPR020845">
    <property type="entry name" value="AMP-binding_CS"/>
</dbReference>
<dbReference type="GO" id="GO:0016874">
    <property type="term" value="F:ligase activity"/>
    <property type="evidence" value="ECO:0007669"/>
    <property type="project" value="UniProtKB-KW"/>
</dbReference>
<proteinExistence type="predicted"/>
<dbReference type="InterPro" id="IPR009081">
    <property type="entry name" value="PP-bd_ACP"/>
</dbReference>
<evidence type="ECO:0000256" key="3">
    <source>
        <dbReference type="ARBA" id="ARBA00022598"/>
    </source>
</evidence>
<reference evidence="5" key="1">
    <citation type="journal article" date="2023" name="IMA Fungus">
        <title>Comparative genomic study of the Penicillium genus elucidates a diverse pangenome and 15 lateral gene transfer events.</title>
        <authorList>
            <person name="Petersen C."/>
            <person name="Sorensen T."/>
            <person name="Nielsen M.R."/>
            <person name="Sondergaard T.E."/>
            <person name="Sorensen J.L."/>
            <person name="Fitzpatrick D.A."/>
            <person name="Frisvad J.C."/>
            <person name="Nielsen K.L."/>
        </authorList>
    </citation>
    <scope>NUCLEOTIDE SEQUENCE</scope>
    <source>
        <strain evidence="5">IBT 15450</strain>
    </source>
</reference>
<reference evidence="5" key="2">
    <citation type="submission" date="2023-01" db="EMBL/GenBank/DDBJ databases">
        <authorList>
            <person name="Petersen C."/>
        </authorList>
    </citation>
    <scope>NUCLEOTIDE SEQUENCE</scope>
    <source>
        <strain evidence="5">IBT 15450</strain>
    </source>
</reference>
<dbReference type="CDD" id="cd05918">
    <property type="entry name" value="A_NRPS_SidN3_like"/>
    <property type="match status" value="1"/>
</dbReference>
<dbReference type="Gene3D" id="3.30.300.30">
    <property type="match status" value="1"/>
</dbReference>
<dbReference type="EMBL" id="JAQJZL010000015">
    <property type="protein sequence ID" value="KAJ6027183.1"/>
    <property type="molecule type" value="Genomic_DNA"/>
</dbReference>
<evidence type="ECO:0000313" key="6">
    <source>
        <dbReference type="Proteomes" id="UP001219568"/>
    </source>
</evidence>
<dbReference type="Proteomes" id="UP001219568">
    <property type="component" value="Unassembled WGS sequence"/>
</dbReference>
<dbReference type="Gene3D" id="3.30.559.10">
    <property type="entry name" value="Chloramphenicol acetyltransferase-like domain"/>
    <property type="match status" value="1"/>
</dbReference>
<dbReference type="GO" id="GO:0044550">
    <property type="term" value="P:secondary metabolite biosynthetic process"/>
    <property type="evidence" value="ECO:0007669"/>
    <property type="project" value="TreeGrafter"/>
</dbReference>
<dbReference type="Gene3D" id="3.40.50.12780">
    <property type="entry name" value="N-terminal domain of ligase-like"/>
    <property type="match status" value="1"/>
</dbReference>
<dbReference type="PROSITE" id="PS00455">
    <property type="entry name" value="AMP_BINDING"/>
    <property type="match status" value="1"/>
</dbReference>
<dbReference type="PANTHER" id="PTHR45527:SF12">
    <property type="entry name" value="NONRIBOSOMAL PEPTIDE SYNTHETASE IVOA"/>
    <property type="match status" value="1"/>
</dbReference>
<dbReference type="Pfam" id="PF00550">
    <property type="entry name" value="PP-binding"/>
    <property type="match status" value="1"/>
</dbReference>
<keyword evidence="1" id="KW-0596">Phosphopantetheine</keyword>
<dbReference type="GO" id="GO:0031177">
    <property type="term" value="F:phosphopantetheine binding"/>
    <property type="evidence" value="ECO:0007669"/>
    <property type="project" value="TreeGrafter"/>
</dbReference>
<dbReference type="SUPFAM" id="SSF52777">
    <property type="entry name" value="CoA-dependent acyltransferases"/>
    <property type="match status" value="2"/>
</dbReference>
<dbReference type="AlphaFoldDB" id="A0AAD6I2I9"/>
<comment type="caution">
    <text evidence="5">The sequence shown here is derived from an EMBL/GenBank/DDBJ whole genome shotgun (WGS) entry which is preliminary data.</text>
</comment>
<dbReference type="NCBIfam" id="TIGR01733">
    <property type="entry name" value="AA-adenyl-dom"/>
    <property type="match status" value="1"/>
</dbReference>